<dbReference type="PROSITE" id="PS51257">
    <property type="entry name" value="PROKAR_LIPOPROTEIN"/>
    <property type="match status" value="1"/>
</dbReference>
<protein>
    <recommendedName>
        <fullName evidence="4">Lipoprotein</fullName>
    </recommendedName>
</protein>
<organism evidence="2 3">
    <name type="scientific">Corallococcus caeni</name>
    <dbReference type="NCBI Taxonomy" id="3082388"/>
    <lineage>
        <taxon>Bacteria</taxon>
        <taxon>Pseudomonadati</taxon>
        <taxon>Myxococcota</taxon>
        <taxon>Myxococcia</taxon>
        <taxon>Myxococcales</taxon>
        <taxon>Cystobacterineae</taxon>
        <taxon>Myxococcaceae</taxon>
        <taxon>Corallococcus</taxon>
    </lineage>
</organism>
<name>A0ABQ6QRL4_9BACT</name>
<feature type="signal peptide" evidence="1">
    <location>
        <begin position="1"/>
        <end position="21"/>
    </location>
</feature>
<accession>A0ABQ6QRL4</accession>
<sequence length="278" mass="29309">MKKKMKWALGFLSLLAITGCADDDVFYDPYYYDSAYYDPYYGAYDAAWSYAWVDPVYSYWYYSIGRLLPLSTGSGQPQAPVDVNAAAAQLAANASSNFTPAGCATATASGATVNYTFNNCAAPVVLQQISGNVQLVLADNQGQLSMNATSSNLSINGAPFNLSMQITGSPPNGNQRQVTIASNSFSPDRFDTRSSQSTITWVAGSGCFTLDSQSTGTRNGLSSSTTVSGYQRCANQCPSAGSVTTQTSSGTFTSSFNGSSTINVTGPNGNTQSYSLDC</sequence>
<feature type="chain" id="PRO_5047008682" description="Lipoprotein" evidence="1">
    <location>
        <begin position="22"/>
        <end position="278"/>
    </location>
</feature>
<gene>
    <name evidence="2" type="ORF">ASNO1_29210</name>
</gene>
<keyword evidence="1" id="KW-0732">Signal</keyword>
<evidence type="ECO:0000313" key="3">
    <source>
        <dbReference type="Proteomes" id="UP001342631"/>
    </source>
</evidence>
<reference evidence="2 3" key="1">
    <citation type="journal article" date="2024" name="Arch. Microbiol.">
        <title>Corallococcus caeni sp. nov., a novel myxobacterium isolated from activated sludge.</title>
        <authorList>
            <person name="Tomita S."/>
            <person name="Nakai R."/>
            <person name="Kuroda K."/>
            <person name="Kurashita H."/>
            <person name="Hatamoto M."/>
            <person name="Yamaguchi T."/>
            <person name="Narihiro T."/>
        </authorList>
    </citation>
    <scope>NUCLEOTIDE SEQUENCE [LARGE SCALE GENOMIC DNA]</scope>
    <source>
        <strain evidence="2 3">NO1</strain>
    </source>
</reference>
<dbReference type="EMBL" id="BTTX01000003">
    <property type="protein sequence ID" value="GMU06668.1"/>
    <property type="molecule type" value="Genomic_DNA"/>
</dbReference>
<keyword evidence="3" id="KW-1185">Reference proteome</keyword>
<evidence type="ECO:0008006" key="4">
    <source>
        <dbReference type="Google" id="ProtNLM"/>
    </source>
</evidence>
<evidence type="ECO:0000313" key="2">
    <source>
        <dbReference type="EMBL" id="GMU06668.1"/>
    </source>
</evidence>
<comment type="caution">
    <text evidence="2">The sequence shown here is derived from an EMBL/GenBank/DDBJ whole genome shotgun (WGS) entry which is preliminary data.</text>
</comment>
<proteinExistence type="predicted"/>
<dbReference type="RefSeq" id="WP_338277518.1">
    <property type="nucleotide sequence ID" value="NZ_BTTX01000003.1"/>
</dbReference>
<dbReference type="Proteomes" id="UP001342631">
    <property type="component" value="Unassembled WGS sequence"/>
</dbReference>
<evidence type="ECO:0000256" key="1">
    <source>
        <dbReference type="SAM" id="SignalP"/>
    </source>
</evidence>